<dbReference type="EMBL" id="VSRL01000010">
    <property type="protein sequence ID" value="NKE56165.1"/>
    <property type="molecule type" value="Genomic_DNA"/>
</dbReference>
<feature type="repeat" description="WD" evidence="1">
    <location>
        <begin position="441"/>
        <end position="473"/>
    </location>
</feature>
<dbReference type="InterPro" id="IPR001680">
    <property type="entry name" value="WD40_rpt"/>
</dbReference>
<dbReference type="PROSITE" id="PS50082">
    <property type="entry name" value="WD_REPEATS_2"/>
    <property type="match status" value="4"/>
</dbReference>
<evidence type="ECO:0000256" key="1">
    <source>
        <dbReference type="PROSITE-ProRule" id="PRU00221"/>
    </source>
</evidence>
<evidence type="ECO:0000313" key="4">
    <source>
        <dbReference type="EMBL" id="NKE56165.1"/>
    </source>
</evidence>
<dbReference type="Gene3D" id="3.40.50.10140">
    <property type="entry name" value="Toll/interleukin-1 receptor homology (TIR) domain"/>
    <property type="match status" value="1"/>
</dbReference>
<dbReference type="InterPro" id="IPR015943">
    <property type="entry name" value="WD40/YVTN_repeat-like_dom_sf"/>
</dbReference>
<dbReference type="PANTHER" id="PTHR19879">
    <property type="entry name" value="TRANSCRIPTION INITIATION FACTOR TFIID"/>
    <property type="match status" value="1"/>
</dbReference>
<keyword evidence="5" id="KW-1185">Reference proteome</keyword>
<dbReference type="InterPro" id="IPR011047">
    <property type="entry name" value="Quinoprotein_ADH-like_sf"/>
</dbReference>
<feature type="domain" description="TIR" evidence="3">
    <location>
        <begin position="6"/>
        <end position="135"/>
    </location>
</feature>
<dbReference type="SMART" id="SM00320">
    <property type="entry name" value="WD40"/>
    <property type="match status" value="10"/>
</dbReference>
<dbReference type="InterPro" id="IPR000157">
    <property type="entry name" value="TIR_dom"/>
</dbReference>
<dbReference type="InterPro" id="IPR035897">
    <property type="entry name" value="Toll_tir_struct_dom_sf"/>
</dbReference>
<comment type="caution">
    <text evidence="4">The sequence shown here is derived from an EMBL/GenBank/DDBJ whole genome shotgun (WGS) entry which is preliminary data.</text>
</comment>
<keyword evidence="2" id="KW-0472">Membrane</keyword>
<dbReference type="SUPFAM" id="SSF50998">
    <property type="entry name" value="Quinoprotein alcohol dehydrogenase-like"/>
    <property type="match status" value="1"/>
</dbReference>
<keyword evidence="2" id="KW-0812">Transmembrane</keyword>
<sequence>MPDERTYAAFISYSHATDHALGPLLQEGIEKFAKPWYRPRTRRVFLDNSELAAESDLTQAILDGLARAENFLLLASPASARSRWVAKEVEWWLENRDRRDLFVLLTDGEAVWDNGVLDQRRTTALPEALHDIPEPRCVDLRGVRDVELDSRNPDWESVLADVVAPLDGIAKTELIGHHVRERRRTKRTVTTTISVLVVLLVAAVIFAVRSEQQSDRAQQQTMVATSRQLVAQAAAIRDTRPNIARQLLAQAYRLAPTAEVVGALMESPSIPRVVPTPKTTTDVAFSPRENMIAVATKDGIALHEGTSERAKIPLTDATAVRFSPDGELVAATTSSGTVLIAEVADPNRRSTWNAGTTGLRSLAFVPGKPVLTVTGSGAHTWLLDVTDPLAPRLITEFEPNTDSLGTTSAVSADGTTIALSGSAGAVELWDITGTPTRKAVLTGHSSDVMTLRFAPAGGLLASGSRDDTVRLWNTANLGQYGVLTGASQIVSSLAFAPDGVALAFGDGNGVVHLWDVSDPIRPRTAQPLLGHVETIHGLSFSADSRTLASAGENVRLWNVLNAARSAAVTVLPGHSHTLAFGANHQLATGFPTKLYDLTDITRPREVRTLRTFNVGGSPQLAFSPDGTRIASGLPVALTDPANGDTPVQEDHAASVVFRRDGKLIGAAPSPGVFRLWVPDGDRVRAAAELPGSRDTPHGISFGSGDRAATVGDKGETLQLWDVREPDAPRLLRTHDTKADPVESVLFHPTGDVVITGSGTGLITVWDMASGGRLATVLRHVGNVRHLALHPDGKRLASAGESGEVVLWDITDPTRPVEVSTLRAGARYTAAAIAFSPDGTMLGGADGVRTTIWSIDVPRLLARLCADSPRIPETEWRQYLPDIPYDPPCA</sequence>
<dbReference type="CDD" id="cd00200">
    <property type="entry name" value="WD40"/>
    <property type="match status" value="1"/>
</dbReference>
<keyword evidence="1" id="KW-0853">WD repeat</keyword>
<feature type="repeat" description="WD" evidence="1">
    <location>
        <begin position="483"/>
        <end position="524"/>
    </location>
</feature>
<dbReference type="SUPFAM" id="SSF52200">
    <property type="entry name" value="Toll/Interleukin receptor TIR domain"/>
    <property type="match status" value="1"/>
</dbReference>
<dbReference type="Proteomes" id="UP001515943">
    <property type="component" value="Unassembled WGS sequence"/>
</dbReference>
<dbReference type="Pfam" id="PF13676">
    <property type="entry name" value="TIR_2"/>
    <property type="match status" value="1"/>
</dbReference>
<dbReference type="RefSeq" id="WP_167970611.1">
    <property type="nucleotide sequence ID" value="NZ_VSRL01000010.1"/>
</dbReference>
<feature type="transmembrane region" description="Helical" evidence="2">
    <location>
        <begin position="189"/>
        <end position="208"/>
    </location>
</feature>
<feature type="repeat" description="WD" evidence="1">
    <location>
        <begin position="734"/>
        <end position="775"/>
    </location>
</feature>
<dbReference type="PANTHER" id="PTHR19879:SF9">
    <property type="entry name" value="TRANSCRIPTION INITIATION FACTOR TFIID SUBUNIT 5"/>
    <property type="match status" value="1"/>
</dbReference>
<accession>A0ABX1FBJ6</accession>
<proteinExistence type="predicted"/>
<keyword evidence="2" id="KW-1133">Transmembrane helix</keyword>
<dbReference type="Gene3D" id="2.130.10.10">
    <property type="entry name" value="YVTN repeat-like/Quinoprotein amine dehydrogenase"/>
    <property type="match status" value="3"/>
</dbReference>
<organism evidence="4 5">
    <name type="scientific">Lentzea indica</name>
    <dbReference type="NCBI Taxonomy" id="2604800"/>
    <lineage>
        <taxon>Bacteria</taxon>
        <taxon>Bacillati</taxon>
        <taxon>Actinomycetota</taxon>
        <taxon>Actinomycetes</taxon>
        <taxon>Pseudonocardiales</taxon>
        <taxon>Pseudonocardiaceae</taxon>
        <taxon>Lentzea</taxon>
    </lineage>
</organism>
<dbReference type="Pfam" id="PF00400">
    <property type="entry name" value="WD40"/>
    <property type="match status" value="4"/>
</dbReference>
<dbReference type="SMART" id="SM00255">
    <property type="entry name" value="TIR"/>
    <property type="match status" value="1"/>
</dbReference>
<protein>
    <submittedName>
        <fullName evidence="4">TIR domain-containing protein</fullName>
    </submittedName>
</protein>
<dbReference type="SUPFAM" id="SSF101908">
    <property type="entry name" value="Putative isomerase YbhE"/>
    <property type="match status" value="1"/>
</dbReference>
<reference evidence="4 5" key="1">
    <citation type="submission" date="2019-08" db="EMBL/GenBank/DDBJ databases">
        <title>Lentzea from Indian Himalayas.</title>
        <authorList>
            <person name="Mandal S."/>
            <person name="Mallick Gupta A."/>
            <person name="Maiti P.K."/>
            <person name="Sarkar J."/>
            <person name="Mandal S."/>
        </authorList>
    </citation>
    <scope>NUCLEOTIDE SEQUENCE [LARGE SCALE GENOMIC DNA]</scope>
    <source>
        <strain evidence="4 5">PSKA42</strain>
    </source>
</reference>
<evidence type="ECO:0000256" key="2">
    <source>
        <dbReference type="SAM" id="Phobius"/>
    </source>
</evidence>
<evidence type="ECO:0000313" key="5">
    <source>
        <dbReference type="Proteomes" id="UP001515943"/>
    </source>
</evidence>
<gene>
    <name evidence="4" type="ORF">FXN61_04725</name>
</gene>
<name>A0ABX1FBJ6_9PSEU</name>
<dbReference type="PROSITE" id="PS50294">
    <property type="entry name" value="WD_REPEATS_REGION"/>
    <property type="match status" value="4"/>
</dbReference>
<evidence type="ECO:0000259" key="3">
    <source>
        <dbReference type="SMART" id="SM00255"/>
    </source>
</evidence>
<feature type="repeat" description="WD" evidence="1">
    <location>
        <begin position="776"/>
        <end position="817"/>
    </location>
</feature>